<accession>A0A438AYU6</accession>
<dbReference type="AlphaFoldDB" id="A0A438AYU6"/>
<name>A0A438AYU6_9NOCA</name>
<keyword evidence="1" id="KW-0732">Signal</keyword>
<evidence type="ECO:0000313" key="3">
    <source>
        <dbReference type="Proteomes" id="UP000283479"/>
    </source>
</evidence>
<reference evidence="2 3" key="1">
    <citation type="submission" date="2018-11" db="EMBL/GenBank/DDBJ databases">
        <title>Rhodococcus spongicola sp. nov. and Rhodococcus xishaensis sp. nov. from marine sponges.</title>
        <authorList>
            <person name="Li L."/>
            <person name="Lin H.W."/>
        </authorList>
    </citation>
    <scope>NUCLEOTIDE SEQUENCE [LARGE SCALE GENOMIC DNA]</scope>
    <source>
        <strain evidence="2 3">LHW51113</strain>
    </source>
</reference>
<keyword evidence="3" id="KW-1185">Reference proteome</keyword>
<gene>
    <name evidence="2" type="ORF">EGT50_05105</name>
</gene>
<comment type="caution">
    <text evidence="2">The sequence shown here is derived from an EMBL/GenBank/DDBJ whole genome shotgun (WGS) entry which is preliminary data.</text>
</comment>
<evidence type="ECO:0000313" key="2">
    <source>
        <dbReference type="EMBL" id="RVW03891.1"/>
    </source>
</evidence>
<evidence type="ECO:0008006" key="4">
    <source>
        <dbReference type="Google" id="ProtNLM"/>
    </source>
</evidence>
<dbReference type="EMBL" id="RKLO01000002">
    <property type="protein sequence ID" value="RVW03891.1"/>
    <property type="molecule type" value="Genomic_DNA"/>
</dbReference>
<feature type="chain" id="PRO_5019532650" description="Secreted protein" evidence="1">
    <location>
        <begin position="32"/>
        <end position="136"/>
    </location>
</feature>
<dbReference type="RefSeq" id="WP_127951509.1">
    <property type="nucleotide sequence ID" value="NZ_RKLO01000002.1"/>
</dbReference>
<dbReference type="Proteomes" id="UP000283479">
    <property type="component" value="Unassembled WGS sequence"/>
</dbReference>
<feature type="signal peptide" evidence="1">
    <location>
        <begin position="1"/>
        <end position="31"/>
    </location>
</feature>
<organism evidence="2 3">
    <name type="scientific">Rhodococcus xishaensis</name>
    <dbReference type="NCBI Taxonomy" id="2487364"/>
    <lineage>
        <taxon>Bacteria</taxon>
        <taxon>Bacillati</taxon>
        <taxon>Actinomycetota</taxon>
        <taxon>Actinomycetes</taxon>
        <taxon>Mycobacteriales</taxon>
        <taxon>Nocardiaceae</taxon>
        <taxon>Rhodococcus</taxon>
    </lineage>
</organism>
<evidence type="ECO:0000256" key="1">
    <source>
        <dbReference type="SAM" id="SignalP"/>
    </source>
</evidence>
<protein>
    <recommendedName>
        <fullName evidence="4">Secreted protein</fullName>
    </recommendedName>
</protein>
<dbReference type="OrthoDB" id="4554588at2"/>
<sequence length="136" mass="14513">MRTIVRRFAGFATAVTAAAALSIAGAGVATADEWPTPPPYPSPVSPFDYDGFLTPTDLEYWNPFVNEDRLTSPFGTSTRIVCTSFHGVLLDCWQADREGNPHKLVQLPGNYPGSIGSSQPGGGPSHFVYPGFIPGI</sequence>
<proteinExistence type="predicted"/>